<dbReference type="EMBL" id="LBWA01000010">
    <property type="protein sequence ID" value="KKQ97628.1"/>
    <property type="molecule type" value="Genomic_DNA"/>
</dbReference>
<dbReference type="Proteomes" id="UP000034325">
    <property type="component" value="Unassembled WGS sequence"/>
</dbReference>
<protein>
    <submittedName>
        <fullName evidence="2">Uncharacterized protein</fullName>
    </submittedName>
</protein>
<sequence length="186" mass="21281">MRIIKTLLVILSTIAIFVSVFLSFCRFILSDCYVFEQLVEWKNSGKIEKVARREADENFAKFKGIVREGKKLLTVEQVNKDLDKLKGETLYLSGKAYFIVWGAPEGCGVGGCAARVELHSFEKDSREDLLLKKEGKEIQCRYPRADGLEICAGFEKNKAYFIKGMLKEDEGLMGSWFIEVREFKKL</sequence>
<dbReference type="AlphaFoldDB" id="A0A0G0M0F3"/>
<proteinExistence type="predicted"/>
<accession>A0A0G0M0F3</accession>
<keyword evidence="1" id="KW-0472">Membrane</keyword>
<evidence type="ECO:0000313" key="2">
    <source>
        <dbReference type="EMBL" id="KKQ97628.1"/>
    </source>
</evidence>
<gene>
    <name evidence="2" type="ORF">UT23_C0010G0024</name>
</gene>
<comment type="caution">
    <text evidence="2">The sequence shown here is derived from an EMBL/GenBank/DDBJ whole genome shotgun (WGS) entry which is preliminary data.</text>
</comment>
<evidence type="ECO:0000256" key="1">
    <source>
        <dbReference type="SAM" id="Phobius"/>
    </source>
</evidence>
<organism evidence="2 3">
    <name type="scientific">Candidatus Woesebacteria bacterium GW2011_GWA1_39_12</name>
    <dbReference type="NCBI Taxonomy" id="1618549"/>
    <lineage>
        <taxon>Bacteria</taxon>
        <taxon>Candidatus Woeseibacteriota</taxon>
    </lineage>
</organism>
<keyword evidence="1" id="KW-1133">Transmembrane helix</keyword>
<keyword evidence="1" id="KW-0812">Transmembrane</keyword>
<reference evidence="2 3" key="1">
    <citation type="journal article" date="2015" name="Nature">
        <title>rRNA introns, odd ribosomes, and small enigmatic genomes across a large radiation of phyla.</title>
        <authorList>
            <person name="Brown C.T."/>
            <person name="Hug L.A."/>
            <person name="Thomas B.C."/>
            <person name="Sharon I."/>
            <person name="Castelle C.J."/>
            <person name="Singh A."/>
            <person name="Wilkins M.J."/>
            <person name="Williams K.H."/>
            <person name="Banfield J.F."/>
        </authorList>
    </citation>
    <scope>NUCLEOTIDE SEQUENCE [LARGE SCALE GENOMIC DNA]</scope>
</reference>
<name>A0A0G0M0F3_9BACT</name>
<evidence type="ECO:0000313" key="3">
    <source>
        <dbReference type="Proteomes" id="UP000034325"/>
    </source>
</evidence>
<feature type="transmembrane region" description="Helical" evidence="1">
    <location>
        <begin position="7"/>
        <end position="29"/>
    </location>
</feature>